<evidence type="ECO:0000313" key="2">
    <source>
        <dbReference type="EMBL" id="QEL15089.1"/>
    </source>
</evidence>
<dbReference type="RefSeq" id="WP_149109938.1">
    <property type="nucleotide sequence ID" value="NZ_CP042425.1"/>
</dbReference>
<feature type="transmembrane region" description="Helical" evidence="1">
    <location>
        <begin position="110"/>
        <end position="130"/>
    </location>
</feature>
<dbReference type="OrthoDB" id="187787at2"/>
<name>A0A5C1A750_9BACT</name>
<keyword evidence="1" id="KW-0472">Membrane</keyword>
<keyword evidence="1" id="KW-0812">Transmembrane</keyword>
<evidence type="ECO:0000313" key="3">
    <source>
        <dbReference type="Proteomes" id="UP000324974"/>
    </source>
</evidence>
<proteinExistence type="predicted"/>
<keyword evidence="3" id="KW-1185">Reference proteome</keyword>
<reference evidence="3" key="1">
    <citation type="submission" date="2019-08" db="EMBL/GenBank/DDBJ databases">
        <title>Limnoglobus roseus gen. nov., sp. nov., a novel freshwater planctomycete with a giant genome from the family Gemmataceae.</title>
        <authorList>
            <person name="Kulichevskaya I.S."/>
            <person name="Naumoff D.G."/>
            <person name="Miroshnikov K."/>
            <person name="Ivanova A."/>
            <person name="Philippov D.A."/>
            <person name="Hakobyan A."/>
            <person name="Rijpstra I.C."/>
            <person name="Sinninghe Damste J.S."/>
            <person name="Liesack W."/>
            <person name="Dedysh S.N."/>
        </authorList>
    </citation>
    <scope>NUCLEOTIDE SEQUENCE [LARGE SCALE GENOMIC DNA]</scope>
    <source>
        <strain evidence="3">PX52</strain>
    </source>
</reference>
<organism evidence="2 3">
    <name type="scientific">Limnoglobus roseus</name>
    <dbReference type="NCBI Taxonomy" id="2598579"/>
    <lineage>
        <taxon>Bacteria</taxon>
        <taxon>Pseudomonadati</taxon>
        <taxon>Planctomycetota</taxon>
        <taxon>Planctomycetia</taxon>
        <taxon>Gemmatales</taxon>
        <taxon>Gemmataceae</taxon>
        <taxon>Limnoglobus</taxon>
    </lineage>
</organism>
<protein>
    <submittedName>
        <fullName evidence="2">Uncharacterized protein</fullName>
    </submittedName>
</protein>
<evidence type="ECO:0000256" key="1">
    <source>
        <dbReference type="SAM" id="Phobius"/>
    </source>
</evidence>
<dbReference type="EMBL" id="CP042425">
    <property type="protein sequence ID" value="QEL15089.1"/>
    <property type="molecule type" value="Genomic_DNA"/>
</dbReference>
<accession>A0A5C1A750</accession>
<feature type="transmembrane region" description="Helical" evidence="1">
    <location>
        <begin position="39"/>
        <end position="57"/>
    </location>
</feature>
<keyword evidence="1" id="KW-1133">Transmembrane helix</keyword>
<sequence>MATIELGRYELEDLPPVCVQCGAAATEVKVERFTWTPQWAQFTVFLGLLPWFIFVALTQQKATVHLPMCDEHFRRRPLIGQLVWVGVAIGAALIGVGLCIDENLNLPSSMYLSMAGFATLVVTLLVVLFGSDGSVRATHITRSTITLDRVSEEFVDAVQHGFEPSEVAQELADTPPNGMELQTAKYLRRR</sequence>
<dbReference type="Proteomes" id="UP000324974">
    <property type="component" value="Chromosome"/>
</dbReference>
<dbReference type="AlphaFoldDB" id="A0A5C1A750"/>
<gene>
    <name evidence="2" type="ORF">PX52LOC_01997</name>
</gene>
<dbReference type="KEGG" id="lrs:PX52LOC_01997"/>
<feature type="transmembrane region" description="Helical" evidence="1">
    <location>
        <begin position="78"/>
        <end position="98"/>
    </location>
</feature>